<evidence type="ECO:0000313" key="4">
    <source>
        <dbReference type="Proteomes" id="UP001235712"/>
    </source>
</evidence>
<dbReference type="PRINTS" id="PR00111">
    <property type="entry name" value="ABHYDROLASE"/>
</dbReference>
<accession>A0ABT9PCC3</accession>
<dbReference type="Pfam" id="PF00561">
    <property type="entry name" value="Abhydrolase_1"/>
    <property type="match status" value="1"/>
</dbReference>
<dbReference type="EMBL" id="JAUSQZ010000001">
    <property type="protein sequence ID" value="MDP9829625.1"/>
    <property type="molecule type" value="Genomic_DNA"/>
</dbReference>
<dbReference type="SUPFAM" id="SSF53474">
    <property type="entry name" value="alpha/beta-Hydrolases"/>
    <property type="match status" value="1"/>
</dbReference>
<evidence type="ECO:0000313" key="3">
    <source>
        <dbReference type="EMBL" id="MDP9829625.1"/>
    </source>
</evidence>
<dbReference type="PANTHER" id="PTHR43329">
    <property type="entry name" value="EPOXIDE HYDROLASE"/>
    <property type="match status" value="1"/>
</dbReference>
<keyword evidence="1" id="KW-0378">Hydrolase</keyword>
<sequence length="275" mass="29414">MTTTRTIRANGIALNVATAGQGPALLLLHGFPHTWQIWEPVLAALAQRFTVIAPDLRGLGDSERPESGYTAMDVVQDMVALLDVLEVSGTDVVGIDLGTPPAFLLAATHPERVRRLVVMESLIGPLPGAEDFLRGGPPWWFGFHSVPGLAESALAGNEASYLDFFLQAGTLGDGVTPEFRKAVHTAYRGGPALRAAFEHYRAFADSGRQIVRALAASRLRVPTLTIGAAPVGDATYRQLEPVTDTLSGVVLDNCGHIIPQHRPELLLEALNGFLV</sequence>
<dbReference type="Proteomes" id="UP001235712">
    <property type="component" value="Unassembled WGS sequence"/>
</dbReference>
<dbReference type="InterPro" id="IPR000073">
    <property type="entry name" value="AB_hydrolase_1"/>
</dbReference>
<name>A0ABT9PCC3_9ACTN</name>
<comment type="caution">
    <text evidence="3">The sequence shown here is derived from an EMBL/GenBank/DDBJ whole genome shotgun (WGS) entry which is preliminary data.</text>
</comment>
<proteinExistence type="predicted"/>
<gene>
    <name evidence="3" type="ORF">J2S57_005374</name>
</gene>
<feature type="domain" description="AB hydrolase-1" evidence="2">
    <location>
        <begin position="23"/>
        <end position="195"/>
    </location>
</feature>
<evidence type="ECO:0000259" key="2">
    <source>
        <dbReference type="Pfam" id="PF00561"/>
    </source>
</evidence>
<dbReference type="InterPro" id="IPR000639">
    <property type="entry name" value="Epox_hydrolase-like"/>
</dbReference>
<protein>
    <submittedName>
        <fullName evidence="3">Pimeloyl-ACP methyl ester carboxylesterase</fullName>
    </submittedName>
</protein>
<dbReference type="RefSeq" id="WP_307247976.1">
    <property type="nucleotide sequence ID" value="NZ_JAUSQZ010000001.1"/>
</dbReference>
<organism evidence="3 4">
    <name type="scientific">Kineosporia succinea</name>
    <dbReference type="NCBI Taxonomy" id="84632"/>
    <lineage>
        <taxon>Bacteria</taxon>
        <taxon>Bacillati</taxon>
        <taxon>Actinomycetota</taxon>
        <taxon>Actinomycetes</taxon>
        <taxon>Kineosporiales</taxon>
        <taxon>Kineosporiaceae</taxon>
        <taxon>Kineosporia</taxon>
    </lineage>
</organism>
<dbReference type="InterPro" id="IPR029058">
    <property type="entry name" value="AB_hydrolase_fold"/>
</dbReference>
<dbReference type="PRINTS" id="PR00412">
    <property type="entry name" value="EPOXHYDRLASE"/>
</dbReference>
<reference evidence="3 4" key="1">
    <citation type="submission" date="2023-07" db="EMBL/GenBank/DDBJ databases">
        <title>Sequencing the genomes of 1000 actinobacteria strains.</title>
        <authorList>
            <person name="Klenk H.-P."/>
        </authorList>
    </citation>
    <scope>NUCLEOTIDE SEQUENCE [LARGE SCALE GENOMIC DNA]</scope>
    <source>
        <strain evidence="3 4">DSM 44388</strain>
    </source>
</reference>
<dbReference type="Gene3D" id="3.40.50.1820">
    <property type="entry name" value="alpha/beta hydrolase"/>
    <property type="match status" value="1"/>
</dbReference>
<keyword evidence="4" id="KW-1185">Reference proteome</keyword>
<evidence type="ECO:0000256" key="1">
    <source>
        <dbReference type="ARBA" id="ARBA00022801"/>
    </source>
</evidence>